<dbReference type="PANTHER" id="PTHR21310:SF48">
    <property type="entry name" value="AMINOGLYCOSIDE PHOSPHOTRANSFERASE DOMAIN-CONTAINING PROTEIN"/>
    <property type="match status" value="1"/>
</dbReference>
<dbReference type="Proteomes" id="UP001201980">
    <property type="component" value="Unassembled WGS sequence"/>
</dbReference>
<evidence type="ECO:0000313" key="3">
    <source>
        <dbReference type="Proteomes" id="UP001201980"/>
    </source>
</evidence>
<dbReference type="InterPro" id="IPR011009">
    <property type="entry name" value="Kinase-like_dom_sf"/>
</dbReference>
<dbReference type="Pfam" id="PF01636">
    <property type="entry name" value="APH"/>
    <property type="match status" value="1"/>
</dbReference>
<reference evidence="2" key="1">
    <citation type="submission" date="2022-07" db="EMBL/GenBank/DDBJ databases">
        <title>Draft genome sequence of Zalerion maritima ATCC 34329, a (micro)plastics degrading marine fungus.</title>
        <authorList>
            <person name="Paco A."/>
            <person name="Goncalves M.F.M."/>
            <person name="Rocha-Santos T.A.P."/>
            <person name="Alves A."/>
        </authorList>
    </citation>
    <scope>NUCLEOTIDE SEQUENCE</scope>
    <source>
        <strain evidence="2">ATCC 34329</strain>
    </source>
</reference>
<comment type="caution">
    <text evidence="2">The sequence shown here is derived from an EMBL/GenBank/DDBJ whole genome shotgun (WGS) entry which is preliminary data.</text>
</comment>
<name>A0AAD5WQ66_9PEZI</name>
<dbReference type="Gene3D" id="3.90.1200.10">
    <property type="match status" value="1"/>
</dbReference>
<feature type="domain" description="Aminoglycoside phosphotransferase" evidence="1">
    <location>
        <begin position="72"/>
        <end position="275"/>
    </location>
</feature>
<organism evidence="2 3">
    <name type="scientific">Zalerion maritima</name>
    <dbReference type="NCBI Taxonomy" id="339359"/>
    <lineage>
        <taxon>Eukaryota</taxon>
        <taxon>Fungi</taxon>
        <taxon>Dikarya</taxon>
        <taxon>Ascomycota</taxon>
        <taxon>Pezizomycotina</taxon>
        <taxon>Sordariomycetes</taxon>
        <taxon>Lulworthiomycetidae</taxon>
        <taxon>Lulworthiales</taxon>
        <taxon>Lulworthiaceae</taxon>
        <taxon>Zalerion</taxon>
    </lineage>
</organism>
<dbReference type="InterPro" id="IPR002575">
    <property type="entry name" value="Aminoglycoside_PTrfase"/>
</dbReference>
<dbReference type="SUPFAM" id="SSF56112">
    <property type="entry name" value="Protein kinase-like (PK-like)"/>
    <property type="match status" value="1"/>
</dbReference>
<evidence type="ECO:0000313" key="2">
    <source>
        <dbReference type="EMBL" id="KAJ2895264.1"/>
    </source>
</evidence>
<keyword evidence="3" id="KW-1185">Reference proteome</keyword>
<dbReference type="EMBL" id="JAKWBI020000415">
    <property type="protein sequence ID" value="KAJ2895264.1"/>
    <property type="molecule type" value="Genomic_DNA"/>
</dbReference>
<gene>
    <name evidence="2" type="ORF">MKZ38_006729</name>
</gene>
<sequence>MFDHYSLPFFAEHLPSPLPSREIISSSQHILQDYPGCRIVQVSDHFVVKYGTGVRMVEGVNMLFVRQSTTIAVPTVYAIYSHQHEGNKLATNYIVMENTRGESLDSRWAALDTPAKQSIADQLRGYLTQLRHLPPPNYFGLLGKRPFDDSVLWAGDDADIPVMSGPFETEQQMLEAVMQKYEHSNHQIRKAEFYRHTLPSVLHDHPPVFTHGDFQRENIIVKDNGTLVMINWEAAGWYPTFWEYSMAMFYCRWDDDWHSWVPRVLDEYLNEYAWMNMIFQELWS</sequence>
<proteinExistence type="predicted"/>
<dbReference type="PANTHER" id="PTHR21310">
    <property type="entry name" value="AMINOGLYCOSIDE PHOSPHOTRANSFERASE-RELATED-RELATED"/>
    <property type="match status" value="1"/>
</dbReference>
<dbReference type="AlphaFoldDB" id="A0AAD5WQ66"/>
<dbReference type="InterPro" id="IPR051678">
    <property type="entry name" value="AGP_Transferase"/>
</dbReference>
<accession>A0AAD5WQ66</accession>
<evidence type="ECO:0000259" key="1">
    <source>
        <dbReference type="Pfam" id="PF01636"/>
    </source>
</evidence>
<protein>
    <submittedName>
        <fullName evidence="2">Phosphotransferase enzyme family protein</fullName>
    </submittedName>
</protein>